<comment type="similarity">
    <text evidence="2 10">Belongs to the FliR/MopE/SpaR family.</text>
</comment>
<evidence type="ECO:0000256" key="8">
    <source>
        <dbReference type="ARBA" id="ARBA00023143"/>
    </source>
</evidence>
<keyword evidence="4 10" id="KW-1003">Cell membrane</keyword>
<dbReference type="AlphaFoldDB" id="A0A662D9V5"/>
<evidence type="ECO:0000256" key="1">
    <source>
        <dbReference type="ARBA" id="ARBA00002578"/>
    </source>
</evidence>
<evidence type="ECO:0000256" key="9">
    <source>
        <dbReference type="NCBIfam" id="TIGR01400"/>
    </source>
</evidence>
<organism evidence="11 12">
    <name type="scientific">Aerophobetes bacterium</name>
    <dbReference type="NCBI Taxonomy" id="2030807"/>
    <lineage>
        <taxon>Bacteria</taxon>
        <taxon>Candidatus Aerophobota</taxon>
    </lineage>
</organism>
<evidence type="ECO:0000313" key="12">
    <source>
        <dbReference type="Proteomes" id="UP000267654"/>
    </source>
</evidence>
<dbReference type="GO" id="GO:0009425">
    <property type="term" value="C:bacterial-type flagellum basal body"/>
    <property type="evidence" value="ECO:0007669"/>
    <property type="project" value="UniProtKB-SubCell"/>
</dbReference>
<keyword evidence="8 10" id="KW-0975">Bacterial flagellum</keyword>
<keyword evidence="11" id="KW-0966">Cell projection</keyword>
<feature type="transmembrane region" description="Helical" evidence="10">
    <location>
        <begin position="66"/>
        <end position="83"/>
    </location>
</feature>
<feature type="transmembrane region" description="Helical" evidence="10">
    <location>
        <begin position="41"/>
        <end position="60"/>
    </location>
</feature>
<evidence type="ECO:0000256" key="3">
    <source>
        <dbReference type="ARBA" id="ARBA00021717"/>
    </source>
</evidence>
<feature type="transmembrane region" description="Helical" evidence="10">
    <location>
        <begin position="12"/>
        <end position="29"/>
    </location>
</feature>
<keyword evidence="11" id="KW-0969">Cilium</keyword>
<evidence type="ECO:0000256" key="2">
    <source>
        <dbReference type="ARBA" id="ARBA00009772"/>
    </source>
</evidence>
<dbReference type="Pfam" id="PF01311">
    <property type="entry name" value="Bac_export_1"/>
    <property type="match status" value="1"/>
</dbReference>
<comment type="caution">
    <text evidence="11">The sequence shown here is derived from an EMBL/GenBank/DDBJ whole genome shotgun (WGS) entry which is preliminary data.</text>
</comment>
<name>A0A662D9V5_UNCAE</name>
<evidence type="ECO:0000256" key="7">
    <source>
        <dbReference type="ARBA" id="ARBA00023136"/>
    </source>
</evidence>
<keyword evidence="7 10" id="KW-0472">Membrane</keyword>
<accession>A0A662D9V5</accession>
<dbReference type="InterPro" id="IPR002010">
    <property type="entry name" value="T3SS_IM_R"/>
</dbReference>
<dbReference type="PANTHER" id="PTHR30065">
    <property type="entry name" value="FLAGELLAR BIOSYNTHETIC PROTEIN FLIR"/>
    <property type="match status" value="1"/>
</dbReference>
<dbReference type="EMBL" id="QMQB01000152">
    <property type="protein sequence ID" value="RLE12510.1"/>
    <property type="molecule type" value="Genomic_DNA"/>
</dbReference>
<feature type="transmembrane region" description="Helical" evidence="10">
    <location>
        <begin position="178"/>
        <end position="203"/>
    </location>
</feature>
<protein>
    <recommendedName>
        <fullName evidence="3 9">Flagellar biosynthetic protein FliR</fullName>
    </recommendedName>
</protein>
<evidence type="ECO:0000256" key="10">
    <source>
        <dbReference type="RuleBase" id="RU362071"/>
    </source>
</evidence>
<dbReference type="PANTHER" id="PTHR30065:SF1">
    <property type="entry name" value="SURFACE PRESENTATION OF ANTIGENS PROTEIN SPAR"/>
    <property type="match status" value="1"/>
</dbReference>
<dbReference type="GO" id="GO:0005886">
    <property type="term" value="C:plasma membrane"/>
    <property type="evidence" value="ECO:0007669"/>
    <property type="project" value="UniProtKB-SubCell"/>
</dbReference>
<reference evidence="11 12" key="1">
    <citation type="submission" date="2018-06" db="EMBL/GenBank/DDBJ databases">
        <title>Extensive metabolic versatility and redundancy in microbially diverse, dynamic hydrothermal sediments.</title>
        <authorList>
            <person name="Dombrowski N."/>
            <person name="Teske A."/>
            <person name="Baker B.J."/>
        </authorList>
    </citation>
    <scope>NUCLEOTIDE SEQUENCE [LARGE SCALE GENOMIC DNA]</scope>
    <source>
        <strain evidence="11">B19_G9</strain>
    </source>
</reference>
<feature type="transmembrane region" description="Helical" evidence="10">
    <location>
        <begin position="130"/>
        <end position="146"/>
    </location>
</feature>
<keyword evidence="6 10" id="KW-1133">Transmembrane helix</keyword>
<dbReference type="GO" id="GO:0006605">
    <property type="term" value="P:protein targeting"/>
    <property type="evidence" value="ECO:0007669"/>
    <property type="project" value="UniProtKB-UniRule"/>
</dbReference>
<dbReference type="Proteomes" id="UP000267654">
    <property type="component" value="Unassembled WGS sequence"/>
</dbReference>
<comment type="function">
    <text evidence="1 10">Role in flagellar biosynthesis.</text>
</comment>
<keyword evidence="11" id="KW-0282">Flagellum</keyword>
<evidence type="ECO:0000256" key="6">
    <source>
        <dbReference type="ARBA" id="ARBA00022989"/>
    </source>
</evidence>
<dbReference type="PRINTS" id="PR00953">
    <property type="entry name" value="TYPE3IMRPROT"/>
</dbReference>
<keyword evidence="5 10" id="KW-0812">Transmembrane</keyword>
<evidence type="ECO:0000256" key="4">
    <source>
        <dbReference type="ARBA" id="ARBA00022475"/>
    </source>
</evidence>
<dbReference type="InterPro" id="IPR006303">
    <property type="entry name" value="FliR"/>
</dbReference>
<proteinExistence type="inferred from homology"/>
<evidence type="ECO:0000256" key="5">
    <source>
        <dbReference type="ARBA" id="ARBA00022692"/>
    </source>
</evidence>
<comment type="subcellular location">
    <subcellularLocation>
        <location evidence="10">Cell membrane</location>
        <topology evidence="10">Multi-pass membrane protein</topology>
    </subcellularLocation>
    <subcellularLocation>
        <location evidence="10">Bacterial flagellum basal body</location>
    </subcellularLocation>
</comment>
<sequence>MDFLLPQNIMAFWLVVARIGGIVMSAPVLSSPNLPRQVKIAFALTLGVLIFPQVNIPNTFSFSNHWIIYILFLIKEVGLGLILGYAIRLLFVGVELAGQIIGLQMGLSMAEFIDPESSEQVPVISQFKNLLALMVFIGINAHYAFLKATVDSFKLVPLGSFIISPPFVKTVVKMTGDVFVLALKAGTPIILTLLIIQIIMGVINRIIPQINIFMISLPLKIGVGLVVIGLSVPYLVHFLEGTFGGIYRSLILLLRIGAG</sequence>
<feature type="transmembrane region" description="Helical" evidence="10">
    <location>
        <begin position="90"/>
        <end position="110"/>
    </location>
</feature>
<dbReference type="GO" id="GO:0044780">
    <property type="term" value="P:bacterial-type flagellum assembly"/>
    <property type="evidence" value="ECO:0007669"/>
    <property type="project" value="UniProtKB-UniRule"/>
</dbReference>
<gene>
    <name evidence="11" type="primary">fliR</name>
    <name evidence="11" type="ORF">DRI96_04420</name>
</gene>
<dbReference type="NCBIfam" id="TIGR01400">
    <property type="entry name" value="fliR"/>
    <property type="match status" value="1"/>
</dbReference>
<evidence type="ECO:0000313" key="11">
    <source>
        <dbReference type="EMBL" id="RLE12510.1"/>
    </source>
</evidence>
<feature type="transmembrane region" description="Helical" evidence="10">
    <location>
        <begin position="210"/>
        <end position="228"/>
    </location>
</feature>